<keyword evidence="2" id="KW-0732">Signal</keyword>
<dbReference type="Proteomes" id="UP000242287">
    <property type="component" value="Unassembled WGS sequence"/>
</dbReference>
<dbReference type="OrthoDB" id="5358959at2759"/>
<feature type="compositionally biased region" description="Gly residues" evidence="1">
    <location>
        <begin position="212"/>
        <end position="236"/>
    </location>
</feature>
<evidence type="ECO:0000313" key="4">
    <source>
        <dbReference type="Proteomes" id="UP000242287"/>
    </source>
</evidence>
<dbReference type="STRING" id="703135.A0A2A9NU58"/>
<evidence type="ECO:0000313" key="3">
    <source>
        <dbReference type="EMBL" id="PFH53638.1"/>
    </source>
</evidence>
<proteinExistence type="predicted"/>
<keyword evidence="4" id="KW-1185">Reference proteome</keyword>
<feature type="signal peptide" evidence="2">
    <location>
        <begin position="1"/>
        <end position="19"/>
    </location>
</feature>
<name>A0A2A9NU58_9AGAR</name>
<organism evidence="3 4">
    <name type="scientific">Amanita thiersii Skay4041</name>
    <dbReference type="NCBI Taxonomy" id="703135"/>
    <lineage>
        <taxon>Eukaryota</taxon>
        <taxon>Fungi</taxon>
        <taxon>Dikarya</taxon>
        <taxon>Basidiomycota</taxon>
        <taxon>Agaricomycotina</taxon>
        <taxon>Agaricomycetes</taxon>
        <taxon>Agaricomycetidae</taxon>
        <taxon>Agaricales</taxon>
        <taxon>Pluteineae</taxon>
        <taxon>Amanitaceae</taxon>
        <taxon>Amanita</taxon>
    </lineage>
</organism>
<dbReference type="AlphaFoldDB" id="A0A2A9NU58"/>
<evidence type="ECO:0000256" key="1">
    <source>
        <dbReference type="SAM" id="MobiDB-lite"/>
    </source>
</evidence>
<evidence type="ECO:0000256" key="2">
    <source>
        <dbReference type="SAM" id="SignalP"/>
    </source>
</evidence>
<accession>A0A2A9NU58</accession>
<gene>
    <name evidence="3" type="ORF">AMATHDRAFT_45488</name>
</gene>
<protein>
    <recommendedName>
        <fullName evidence="5">GPI anchored protein</fullName>
    </recommendedName>
</protein>
<dbReference type="EMBL" id="KZ301973">
    <property type="protein sequence ID" value="PFH53638.1"/>
    <property type="molecule type" value="Genomic_DNA"/>
</dbReference>
<evidence type="ECO:0008006" key="5">
    <source>
        <dbReference type="Google" id="ProtNLM"/>
    </source>
</evidence>
<sequence length="264" mass="26057">MIISKLSLSILSLLVTVNASILPRKDSLVPALQARGVIGALLRTSPGGNGLDARQTGTCRPGFHLCTDVYQGQILKDIQFIGDGCCANDEYCGTWGGQPGCCPNGETCSATGSCPSATDIACADGGCCRAGETCGHDGSKPVCLTGGIGSGTGDTTTDFPTTTRSVTSATFVPVTQTTSSIGFLVRNGNTGGPVVVTVTAGGTSTRTATGGQVTGGTGSGSGSGSGSNGGLSGGSSSGASRLNVQNMFVPATVGLIVNLVFFAL</sequence>
<reference evidence="3 4" key="1">
    <citation type="submission" date="2014-02" db="EMBL/GenBank/DDBJ databases">
        <title>Transposable element dynamics among asymbiotic and ectomycorrhizal Amanita fungi.</title>
        <authorList>
            <consortium name="DOE Joint Genome Institute"/>
            <person name="Hess J."/>
            <person name="Skrede I."/>
            <person name="Wolfe B."/>
            <person name="LaButti K."/>
            <person name="Ohm R.A."/>
            <person name="Grigoriev I.V."/>
            <person name="Pringle A."/>
        </authorList>
    </citation>
    <scope>NUCLEOTIDE SEQUENCE [LARGE SCALE GENOMIC DNA]</scope>
    <source>
        <strain evidence="3 4">SKay4041</strain>
    </source>
</reference>
<feature type="region of interest" description="Disordered" evidence="1">
    <location>
        <begin position="203"/>
        <end position="236"/>
    </location>
</feature>
<feature type="chain" id="PRO_5012043990" description="GPI anchored protein" evidence="2">
    <location>
        <begin position="20"/>
        <end position="264"/>
    </location>
</feature>